<evidence type="ECO:0000313" key="2">
    <source>
        <dbReference type="EMBL" id="MFC7068581.1"/>
    </source>
</evidence>
<dbReference type="GeneID" id="81126901"/>
<proteinExistence type="predicted"/>
<keyword evidence="3" id="KW-1185">Reference proteome</keyword>
<accession>A0ABD5WB78</accession>
<comment type="caution">
    <text evidence="2">The sequence shown here is derived from an EMBL/GenBank/DDBJ whole genome shotgun (WGS) entry which is preliminary data.</text>
</comment>
<organism evidence="2 3">
    <name type="scientific">Halobaculum lipolyticum</name>
    <dbReference type="NCBI Taxonomy" id="3032001"/>
    <lineage>
        <taxon>Archaea</taxon>
        <taxon>Methanobacteriati</taxon>
        <taxon>Methanobacteriota</taxon>
        <taxon>Stenosarchaea group</taxon>
        <taxon>Halobacteria</taxon>
        <taxon>Halobacteriales</taxon>
        <taxon>Haloferacaceae</taxon>
        <taxon>Halobaculum</taxon>
    </lineage>
</organism>
<dbReference type="EMBL" id="JBHTAH010000002">
    <property type="protein sequence ID" value="MFC7068581.1"/>
    <property type="molecule type" value="Genomic_DNA"/>
</dbReference>
<sequence>MRRDPRRLRRRGRRSGTAAPTRYRTRERLVSVDDDVDVADADGNRAFRVDAEALRVRVRDTYGVEVGPAVDHAIVIAVVTAIDAI</sequence>
<dbReference type="AlphaFoldDB" id="A0ABD5WB78"/>
<dbReference type="Proteomes" id="UP001596461">
    <property type="component" value="Unassembled WGS sequence"/>
</dbReference>
<evidence type="ECO:0000313" key="3">
    <source>
        <dbReference type="Proteomes" id="UP001596461"/>
    </source>
</evidence>
<name>A0ABD5WB78_9EURY</name>
<evidence type="ECO:0000256" key="1">
    <source>
        <dbReference type="SAM" id="MobiDB-lite"/>
    </source>
</evidence>
<reference evidence="2 3" key="1">
    <citation type="journal article" date="2019" name="Int. J. Syst. Evol. Microbiol.">
        <title>The Global Catalogue of Microorganisms (GCM) 10K type strain sequencing project: providing services to taxonomists for standard genome sequencing and annotation.</title>
        <authorList>
            <consortium name="The Broad Institute Genomics Platform"/>
            <consortium name="The Broad Institute Genome Sequencing Center for Infectious Disease"/>
            <person name="Wu L."/>
            <person name="Ma J."/>
        </authorList>
    </citation>
    <scope>NUCLEOTIDE SEQUENCE [LARGE SCALE GENOMIC DNA]</scope>
    <source>
        <strain evidence="2 3">DT31</strain>
    </source>
</reference>
<gene>
    <name evidence="2" type="ORF">ACFQL9_02930</name>
</gene>
<dbReference type="RefSeq" id="WP_284033609.1">
    <property type="nucleotide sequence ID" value="NZ_CP126155.1"/>
</dbReference>
<feature type="compositionally biased region" description="Basic residues" evidence="1">
    <location>
        <begin position="1"/>
        <end position="14"/>
    </location>
</feature>
<protein>
    <submittedName>
        <fullName evidence="2">Uncharacterized protein</fullName>
    </submittedName>
</protein>
<feature type="region of interest" description="Disordered" evidence="1">
    <location>
        <begin position="1"/>
        <end position="25"/>
    </location>
</feature>